<dbReference type="PANTHER" id="PTHR10803:SF3">
    <property type="entry name" value="ATPASE GET3"/>
    <property type="match status" value="1"/>
</dbReference>
<dbReference type="Pfam" id="PF17886">
    <property type="entry name" value="ArsA_HSP20"/>
    <property type="match status" value="1"/>
</dbReference>
<feature type="domain" description="ArsA HSP20-like" evidence="3">
    <location>
        <begin position="537"/>
        <end position="596"/>
    </location>
</feature>
<dbReference type="GO" id="GO:0016887">
    <property type="term" value="F:ATP hydrolysis activity"/>
    <property type="evidence" value="ECO:0007669"/>
    <property type="project" value="InterPro"/>
</dbReference>
<comment type="caution">
    <text evidence="4">The sequence shown here is derived from an EMBL/GenBank/DDBJ whole genome shotgun (WGS) entry which is preliminary data.</text>
</comment>
<organism evidence="4 5">
    <name type="scientific">Agathobacter rectalis</name>
    <dbReference type="NCBI Taxonomy" id="39491"/>
    <lineage>
        <taxon>Bacteria</taxon>
        <taxon>Bacillati</taxon>
        <taxon>Bacillota</taxon>
        <taxon>Clostridia</taxon>
        <taxon>Lachnospirales</taxon>
        <taxon>Lachnospiraceae</taxon>
        <taxon>Agathobacter</taxon>
    </lineage>
</organism>
<dbReference type="EMBL" id="JAJFBX010000027">
    <property type="protein sequence ID" value="MCC2748171.1"/>
    <property type="molecule type" value="Genomic_DNA"/>
</dbReference>
<dbReference type="InterPro" id="IPR040612">
    <property type="entry name" value="ArsA_HSP20-like"/>
</dbReference>
<sequence>MNRIYIFTGKGGVGKSSIAAAHAIKSATEGKKTLLVSTDMAHNLGDIFERRLGKEAENVLPNLDIYEIDPEYVMENNFSSVMKYLGNLLSEVDDYSLQDMGMMPGMEELFSLLKIADIYNNERYERIIVDCAPTGETLALLKFPELLSWYMEKLFPIGKVGVRMLAPISKSVFKVEMPNKNAMNDIEKMYLKLVELQELLKNRDITSIRIVTTPEKMVVEETKRNYMYMNLYNFNVDGLYINRILPQNIKNDFFDQWIIIDRKIDKEPTRLAENLYAMEIDTVYESEKSWGNLKDYFKQLLTMKSGSGIEVEELLVFPGLEELFSMFKILEMYENGDYDTIIVDCAPTGETLALLKYPERLSGMIKKVLPVKKAGVKSVGPVVEKVMKIPMPKDNVFDDIEYLMDKMQRLQDLMLNKEVVSLRVVTTPEKIVINEAKRNFTCLYLYHYNVDAVIVNHIYPAKAMDGYFNKWIKLQEDALQEIKESFSEVPRFYVELQQQELRTLDVLRQVGNHIFEGSDPDDVLFKKEIYSIDNEKKCLKIYLPFADKEELRLEQDKNELIVGVRNERRKFPIPDEFAGKEIVGAKFEEGYLTISF</sequence>
<dbReference type="InterPro" id="IPR027417">
    <property type="entry name" value="P-loop_NTPase"/>
</dbReference>
<dbReference type="NCBIfam" id="TIGR00345">
    <property type="entry name" value="GET3_arsA_TRC40"/>
    <property type="match status" value="2"/>
</dbReference>
<protein>
    <submittedName>
        <fullName evidence="4">TRC40/GET3/ArsA family transport-energizing ATPase</fullName>
    </submittedName>
</protein>
<dbReference type="InterPro" id="IPR016300">
    <property type="entry name" value="ATPase_ArsA/GET3"/>
</dbReference>
<dbReference type="GO" id="GO:0005524">
    <property type="term" value="F:ATP binding"/>
    <property type="evidence" value="ECO:0007669"/>
    <property type="project" value="InterPro"/>
</dbReference>
<evidence type="ECO:0000259" key="2">
    <source>
        <dbReference type="Pfam" id="PF02374"/>
    </source>
</evidence>
<dbReference type="CDD" id="cd02035">
    <property type="entry name" value="ArsA"/>
    <property type="match status" value="2"/>
</dbReference>
<dbReference type="InterPro" id="IPR008978">
    <property type="entry name" value="HSP20-like_chaperone"/>
</dbReference>
<feature type="domain" description="ArsA/GET3 Anion-transporting ATPase-like" evidence="2">
    <location>
        <begin position="3"/>
        <end position="263"/>
    </location>
</feature>
<evidence type="ECO:0000313" key="5">
    <source>
        <dbReference type="Proteomes" id="UP001197847"/>
    </source>
</evidence>
<dbReference type="Pfam" id="PF02374">
    <property type="entry name" value="ArsA_ATPase"/>
    <property type="match status" value="1"/>
</dbReference>
<gene>
    <name evidence="4" type="ORF">LK487_14265</name>
</gene>
<evidence type="ECO:0000256" key="1">
    <source>
        <dbReference type="ARBA" id="ARBA00011040"/>
    </source>
</evidence>
<dbReference type="RefSeq" id="WP_173849495.1">
    <property type="nucleotide sequence ID" value="NZ_JAAISB010000026.1"/>
</dbReference>
<dbReference type="PANTHER" id="PTHR10803">
    <property type="entry name" value="ARSENICAL PUMP-DRIVING ATPASE ARSENITE-TRANSLOCATING ATPASE"/>
    <property type="match status" value="1"/>
</dbReference>
<evidence type="ECO:0000313" key="4">
    <source>
        <dbReference type="EMBL" id="MCC2748171.1"/>
    </source>
</evidence>
<dbReference type="InterPro" id="IPR025723">
    <property type="entry name" value="ArsA/GET3_ATPase-like"/>
</dbReference>
<accession>A0AAW4WNJ1</accession>
<evidence type="ECO:0000259" key="3">
    <source>
        <dbReference type="Pfam" id="PF17886"/>
    </source>
</evidence>
<dbReference type="AlphaFoldDB" id="A0AAW4WNJ1"/>
<dbReference type="Proteomes" id="UP001197847">
    <property type="component" value="Unassembled WGS sequence"/>
</dbReference>
<name>A0AAW4WNJ1_9FIRM</name>
<dbReference type="Gene3D" id="2.60.40.790">
    <property type="match status" value="1"/>
</dbReference>
<dbReference type="Gene3D" id="3.40.50.300">
    <property type="entry name" value="P-loop containing nucleotide triphosphate hydrolases"/>
    <property type="match status" value="2"/>
</dbReference>
<dbReference type="SUPFAM" id="SSF52540">
    <property type="entry name" value="P-loop containing nucleoside triphosphate hydrolases"/>
    <property type="match status" value="2"/>
</dbReference>
<comment type="similarity">
    <text evidence="1">Belongs to the arsA ATPase family.</text>
</comment>
<proteinExistence type="inferred from homology"/>
<reference evidence="4" key="1">
    <citation type="submission" date="2021-10" db="EMBL/GenBank/DDBJ databases">
        <title>Collection of gut derived symbiotic bacterial strains cultured from healthy donors.</title>
        <authorList>
            <person name="Lin H."/>
            <person name="Littmann E."/>
            <person name="Claire K."/>
            <person name="Pamer E."/>
        </authorList>
    </citation>
    <scope>NUCLEOTIDE SEQUENCE</scope>
    <source>
        <strain evidence="4">MSK.22.92</strain>
    </source>
</reference>